<proteinExistence type="predicted"/>
<dbReference type="CDD" id="cd11527">
    <property type="entry name" value="NTP-PPase_dUTPase"/>
    <property type="match status" value="1"/>
</dbReference>
<sequence>MNLEKLYEIQGGLDAHIVKEQELQEEWLFEEKILALKVEIGELANETRCFKFWSKKAPSPREVQLEEYVDCLHFFLSLAMDLEMDPEALQVSQDYTRDTMIETFNDLYEYLAELTAISDVDTPATINRSDLQESLYVAFSCFVGLGEKHLGFTWKEIEQAYYAKNLENHKRQLNGY</sequence>
<dbReference type="Gene3D" id="1.10.4010.10">
    <property type="entry name" value="Type II deoxyuridine triphosphatase"/>
    <property type="match status" value="1"/>
</dbReference>
<dbReference type="SUPFAM" id="SSF101386">
    <property type="entry name" value="all-alpha NTP pyrophosphatases"/>
    <property type="match status" value="1"/>
</dbReference>
<dbReference type="InterPro" id="IPR014871">
    <property type="entry name" value="dUTPase/dCTP_pyrophosphatase"/>
</dbReference>
<name>A0A845E3P6_9BACI</name>
<dbReference type="Proteomes" id="UP000447393">
    <property type="component" value="Unassembled WGS sequence"/>
</dbReference>
<reference evidence="1 2" key="1">
    <citation type="submission" date="2019-11" db="EMBL/GenBank/DDBJ databases">
        <title>Genome sequences of 17 halophilic strains isolated from different environments.</title>
        <authorList>
            <person name="Furrow R.E."/>
        </authorList>
    </citation>
    <scope>NUCLEOTIDE SEQUENCE [LARGE SCALE GENOMIC DNA]</scope>
    <source>
        <strain evidence="1 2">22505_10_Sand</strain>
    </source>
</reference>
<protein>
    <submittedName>
        <fullName evidence="1">dUTPase</fullName>
    </submittedName>
</protein>
<evidence type="ECO:0000313" key="2">
    <source>
        <dbReference type="Proteomes" id="UP000447393"/>
    </source>
</evidence>
<comment type="caution">
    <text evidence="1">The sequence shown here is derived from an EMBL/GenBank/DDBJ whole genome shotgun (WGS) entry which is preliminary data.</text>
</comment>
<dbReference type="OrthoDB" id="5506143at2"/>
<dbReference type="PIRSF" id="PIRSF030140">
    <property type="entry name" value="UCP030140"/>
    <property type="match status" value="1"/>
</dbReference>
<dbReference type="InterPro" id="IPR016947">
    <property type="entry name" value="UCP030140"/>
</dbReference>
<gene>
    <name evidence="1" type="ORF">GLV98_12325</name>
</gene>
<dbReference type="Pfam" id="PF08761">
    <property type="entry name" value="dUTPase_2"/>
    <property type="match status" value="1"/>
</dbReference>
<dbReference type="AlphaFoldDB" id="A0A845E3P6"/>
<accession>A0A845E3P6</accession>
<evidence type="ECO:0000313" key="1">
    <source>
        <dbReference type="EMBL" id="MYL50275.1"/>
    </source>
</evidence>
<organism evidence="1 2">
    <name type="scientific">Halobacillus litoralis</name>
    <dbReference type="NCBI Taxonomy" id="45668"/>
    <lineage>
        <taxon>Bacteria</taxon>
        <taxon>Bacillati</taxon>
        <taxon>Bacillota</taxon>
        <taxon>Bacilli</taxon>
        <taxon>Bacillales</taxon>
        <taxon>Bacillaceae</taxon>
        <taxon>Halobacillus</taxon>
    </lineage>
</organism>
<dbReference type="EMBL" id="WMEZ01000004">
    <property type="protein sequence ID" value="MYL50275.1"/>
    <property type="molecule type" value="Genomic_DNA"/>
</dbReference>
<dbReference type="RefSeq" id="WP_160915584.1">
    <property type="nucleotide sequence ID" value="NZ_WMEZ01000004.1"/>
</dbReference>